<dbReference type="EMBL" id="JAIPUX010001232">
    <property type="protein sequence ID" value="KAH0624737.1"/>
    <property type="molecule type" value="Genomic_DNA"/>
</dbReference>
<feature type="active site" description="Proton acceptor" evidence="3">
    <location>
        <position position="240"/>
    </location>
</feature>
<feature type="transmembrane region" description="Helical" evidence="5">
    <location>
        <begin position="9"/>
        <end position="29"/>
    </location>
</feature>
<keyword evidence="2 3" id="KW-0808">Transferase</keyword>
<dbReference type="SUPFAM" id="SSF53335">
    <property type="entry name" value="S-adenosyl-L-methionine-dependent methyltransferases"/>
    <property type="match status" value="1"/>
</dbReference>
<organism evidence="7 8">
    <name type="scientific">Phrynosoma platyrhinos</name>
    <name type="common">Desert horned lizard</name>
    <dbReference type="NCBI Taxonomy" id="52577"/>
    <lineage>
        <taxon>Eukaryota</taxon>
        <taxon>Metazoa</taxon>
        <taxon>Chordata</taxon>
        <taxon>Craniata</taxon>
        <taxon>Vertebrata</taxon>
        <taxon>Euteleostomi</taxon>
        <taxon>Lepidosauria</taxon>
        <taxon>Squamata</taxon>
        <taxon>Bifurcata</taxon>
        <taxon>Unidentata</taxon>
        <taxon>Episquamata</taxon>
        <taxon>Toxicofera</taxon>
        <taxon>Iguania</taxon>
        <taxon>Phrynosomatidae</taxon>
        <taxon>Phrynosomatinae</taxon>
        <taxon>Phrynosoma</taxon>
    </lineage>
</organism>
<dbReference type="InterPro" id="IPR029063">
    <property type="entry name" value="SAM-dependent_MTases_sf"/>
</dbReference>
<evidence type="ECO:0000256" key="2">
    <source>
        <dbReference type="ARBA" id="ARBA00022679"/>
    </source>
</evidence>
<proteinExistence type="inferred from homology"/>
<keyword evidence="3" id="KW-0620">Polyamine biosynthesis</keyword>
<dbReference type="Pfam" id="PF01564">
    <property type="entry name" value="Spermine_synth"/>
    <property type="match status" value="1"/>
</dbReference>
<keyword evidence="5" id="KW-0812">Transmembrane</keyword>
<dbReference type="Gene3D" id="3.30.160.110">
    <property type="entry name" value="Siroheme synthase, domain 2"/>
    <property type="match status" value="1"/>
</dbReference>
<dbReference type="PANTHER" id="PTHR46315:SF1">
    <property type="entry name" value="SPERMINE SYNTHASE"/>
    <property type="match status" value="1"/>
</dbReference>
<dbReference type="InterPro" id="IPR035246">
    <property type="entry name" value="Spermidine_synt_N"/>
</dbReference>
<dbReference type="Pfam" id="PF17284">
    <property type="entry name" value="Spermine_synt_N"/>
    <property type="match status" value="1"/>
</dbReference>
<gene>
    <name evidence="7" type="ORF">JD844_032489</name>
</gene>
<evidence type="ECO:0000256" key="4">
    <source>
        <dbReference type="SAM" id="MobiDB-lite"/>
    </source>
</evidence>
<sequence length="436" mass="48691">MSHDDSNVILLKVLEAILGVCVLIAHWSFSPFHCLADCNAIFKGLQSIFQKQGMTETIHNWEDHGYLATYVNKNGSFANLRIYPHGLVLVDVQSYNDLNGEDADQLSGRLPAIVRGDTIDRYWPTADGRLVEYDIDEIVYDEESAYQNIKILHSKQFGNILILSGDVNLAESDLAYTQAIMGSGKEDYTDKEVLILGGGDGGILYEIVKLKPKMVLIEDCIPVLKRYAKEERMFDYVINDLTAVPISTSPEEDSTWEFLRMILDLSMKVLKPDGKYFTQGNCVNLTEALTLYEEQLGRLYCPVEFSKEVVCVPSYMELYPLLRDLNTDTKTNDNNNIVIDSDDADVNDIDSNDANNNTNVDIDRDDTDVNDTNSDNTDVDIDSNDINNDTDVDIDSCDISDDTDVDTDCDDIDSYDTNAYTSAVTSSAALLCYSAA</sequence>
<evidence type="ECO:0000313" key="8">
    <source>
        <dbReference type="Proteomes" id="UP000826234"/>
    </source>
</evidence>
<evidence type="ECO:0000259" key="6">
    <source>
        <dbReference type="PROSITE" id="PS51006"/>
    </source>
</evidence>
<accession>A0ABQ7T5I5</accession>
<dbReference type="Proteomes" id="UP000826234">
    <property type="component" value="Unassembled WGS sequence"/>
</dbReference>
<dbReference type="InterPro" id="IPR030373">
    <property type="entry name" value="PABS_CS"/>
</dbReference>
<feature type="domain" description="PABS" evidence="6">
    <location>
        <begin position="121"/>
        <end position="214"/>
    </location>
</feature>
<dbReference type="Gene3D" id="3.40.50.150">
    <property type="entry name" value="Vaccinia Virus protein VP39"/>
    <property type="match status" value="2"/>
</dbReference>
<keyword evidence="5" id="KW-1133">Transmembrane helix</keyword>
<reference evidence="7 8" key="1">
    <citation type="journal article" date="2022" name="Gigascience">
        <title>A chromosome-level genome assembly and annotation of the desert horned lizard, Phrynosoma platyrhinos, provides insight into chromosomal rearrangements among reptiles.</title>
        <authorList>
            <person name="Koochekian N."/>
            <person name="Ascanio A."/>
            <person name="Farleigh K."/>
            <person name="Card D.C."/>
            <person name="Schield D.R."/>
            <person name="Castoe T.A."/>
            <person name="Jezkova T."/>
        </authorList>
    </citation>
    <scope>NUCLEOTIDE SEQUENCE [LARGE SCALE GENOMIC DNA]</scope>
    <source>
        <strain evidence="7">NK-2021</strain>
    </source>
</reference>
<dbReference type="InterPro" id="IPR040900">
    <property type="entry name" value="SpmSyn_N"/>
</dbReference>
<feature type="domain" description="PABS" evidence="6">
    <location>
        <begin position="215"/>
        <end position="327"/>
    </location>
</feature>
<feature type="compositionally biased region" description="Acidic residues" evidence="4">
    <location>
        <begin position="340"/>
        <end position="351"/>
    </location>
</feature>
<dbReference type="PROSITE" id="PS51006">
    <property type="entry name" value="PABS_2"/>
    <property type="match status" value="2"/>
</dbReference>
<evidence type="ECO:0000256" key="3">
    <source>
        <dbReference type="PROSITE-ProRule" id="PRU00354"/>
    </source>
</evidence>
<dbReference type="InterPro" id="IPR037163">
    <property type="entry name" value="Spermidine_synt_N_sf"/>
</dbReference>
<evidence type="ECO:0000256" key="1">
    <source>
        <dbReference type="ARBA" id="ARBA00007867"/>
    </source>
</evidence>
<comment type="caution">
    <text evidence="7">The sequence shown here is derived from an EMBL/GenBank/DDBJ whole genome shotgun (WGS) entry which is preliminary data.</text>
</comment>
<dbReference type="InterPro" id="IPR015576">
    <property type="entry name" value="Spermine_synthase_animal"/>
</dbReference>
<feature type="compositionally biased region" description="Acidic residues" evidence="4">
    <location>
        <begin position="377"/>
        <end position="387"/>
    </location>
</feature>
<feature type="region of interest" description="Disordered" evidence="4">
    <location>
        <begin position="332"/>
        <end position="387"/>
    </location>
</feature>
<comment type="similarity">
    <text evidence="1">Belongs to the spermidine/spermine synthase family.</text>
</comment>
<keyword evidence="8" id="KW-1185">Reference proteome</keyword>
<dbReference type="PANTHER" id="PTHR46315">
    <property type="entry name" value="SPERMINE SYNTHASE"/>
    <property type="match status" value="1"/>
</dbReference>
<comment type="caution">
    <text evidence="3">Lacks conserved residue(s) required for the propagation of feature annotation.</text>
</comment>
<evidence type="ECO:0000313" key="7">
    <source>
        <dbReference type="EMBL" id="KAH0624737.1"/>
    </source>
</evidence>
<dbReference type="InterPro" id="IPR030374">
    <property type="entry name" value="PABS"/>
</dbReference>
<protein>
    <recommendedName>
        <fullName evidence="6">PABS domain-containing protein</fullName>
    </recommendedName>
</protein>
<evidence type="ECO:0000256" key="5">
    <source>
        <dbReference type="SAM" id="Phobius"/>
    </source>
</evidence>
<dbReference type="Gene3D" id="2.30.140.10">
    <property type="entry name" value="Spermidine synthase, tetramerisation domain"/>
    <property type="match status" value="1"/>
</dbReference>
<name>A0ABQ7T5I5_PHRPL</name>
<dbReference type="Pfam" id="PF17950">
    <property type="entry name" value="SpmSyn_N"/>
    <property type="match status" value="1"/>
</dbReference>
<keyword evidence="5" id="KW-0472">Membrane</keyword>
<dbReference type="PROSITE" id="PS01330">
    <property type="entry name" value="PABS_1"/>
    <property type="match status" value="1"/>
</dbReference>